<keyword evidence="5" id="KW-0233">DNA recombination</keyword>
<keyword evidence="3" id="KW-0229">DNA integration</keyword>
<dbReference type="InterPro" id="IPR011010">
    <property type="entry name" value="DNA_brk_join_enz"/>
</dbReference>
<dbReference type="InterPro" id="IPR004107">
    <property type="entry name" value="Integrase_SAM-like_N"/>
</dbReference>
<dbReference type="Proteomes" id="UP000219573">
    <property type="component" value="Unassembled WGS sequence"/>
</dbReference>
<dbReference type="PANTHER" id="PTHR30349">
    <property type="entry name" value="PHAGE INTEGRASE-RELATED"/>
    <property type="match status" value="1"/>
</dbReference>
<comment type="similarity">
    <text evidence="2">Belongs to the 'phage' integrase family.</text>
</comment>
<dbReference type="OrthoDB" id="283809at2"/>
<dbReference type="SUPFAM" id="SSF56349">
    <property type="entry name" value="DNA breaking-rejoining enzymes"/>
    <property type="match status" value="1"/>
</dbReference>
<dbReference type="InterPro" id="IPR044068">
    <property type="entry name" value="CB"/>
</dbReference>
<sequence>MNFIQNIDNINKIDNNYHLRNEGRTDEKIIQMWLHGKSVHTQRGYRRDATEFLEYIEVESLKEARLEDIQVFTDYLAEKELAASTISRKLSAIKSLFSFANKIGYLLYNIGAPIQTPKVKNRLGEKILSEEEIFRMLANTNKQRNYILIRLMYVSGARVSEISALKWRDAQAHKDAGVLNIFGKGGKTRTVFLSAKTWEELIKLKDDANQEDPIFQSQKGGHLDPSAVYRVVKKVAKKAGIDKEISPHWLRHAHASHALDKGIAPHVVRDTLGHASIATTNRYSHVRPEDSSARGLSL</sequence>
<dbReference type="GO" id="GO:0015074">
    <property type="term" value="P:DNA integration"/>
    <property type="evidence" value="ECO:0007669"/>
    <property type="project" value="UniProtKB-KW"/>
</dbReference>
<dbReference type="PROSITE" id="PS51900">
    <property type="entry name" value="CB"/>
    <property type="match status" value="1"/>
</dbReference>
<dbReference type="InterPro" id="IPR013762">
    <property type="entry name" value="Integrase-like_cat_sf"/>
</dbReference>
<proteinExistence type="inferred from homology"/>
<keyword evidence="4 6" id="KW-0238">DNA-binding</keyword>
<dbReference type="Gene3D" id="1.10.443.10">
    <property type="entry name" value="Intergrase catalytic core"/>
    <property type="match status" value="1"/>
</dbReference>
<evidence type="ECO:0000313" key="10">
    <source>
        <dbReference type="Proteomes" id="UP000219573"/>
    </source>
</evidence>
<evidence type="ECO:0000256" key="6">
    <source>
        <dbReference type="PROSITE-ProRule" id="PRU01248"/>
    </source>
</evidence>
<protein>
    <submittedName>
        <fullName evidence="9">Integrase/recombinase XerD</fullName>
    </submittedName>
</protein>
<reference evidence="10" key="1">
    <citation type="submission" date="2017-09" db="EMBL/GenBank/DDBJ databases">
        <authorList>
            <person name="Varghese N."/>
            <person name="Submissions S."/>
        </authorList>
    </citation>
    <scope>NUCLEOTIDE SEQUENCE [LARGE SCALE GENOMIC DNA]</scope>
    <source>
        <strain evidence="10">MSL47</strain>
    </source>
</reference>
<evidence type="ECO:0000313" key="9">
    <source>
        <dbReference type="EMBL" id="SNY42578.1"/>
    </source>
</evidence>
<feature type="domain" description="Core-binding (CB)" evidence="8">
    <location>
        <begin position="24"/>
        <end position="101"/>
    </location>
</feature>
<accession>A0A285I3P0</accession>
<dbReference type="InterPro" id="IPR050090">
    <property type="entry name" value="Tyrosine_recombinase_XerCD"/>
</dbReference>
<evidence type="ECO:0000256" key="1">
    <source>
        <dbReference type="ARBA" id="ARBA00003283"/>
    </source>
</evidence>
<dbReference type="AlphaFoldDB" id="A0A285I3P0"/>
<keyword evidence="10" id="KW-1185">Reference proteome</keyword>
<dbReference type="STRING" id="1413210.U472_00140"/>
<dbReference type="Gene3D" id="1.10.150.130">
    <property type="match status" value="1"/>
</dbReference>
<dbReference type="GO" id="GO:0006310">
    <property type="term" value="P:DNA recombination"/>
    <property type="evidence" value="ECO:0007669"/>
    <property type="project" value="UniProtKB-KW"/>
</dbReference>
<comment type="function">
    <text evidence="1">Site-specific tyrosine recombinase, which acts by catalyzing the cutting and rejoining of the recombining DNA molecules.</text>
</comment>
<evidence type="ECO:0000256" key="5">
    <source>
        <dbReference type="ARBA" id="ARBA00023172"/>
    </source>
</evidence>
<evidence type="ECO:0000256" key="4">
    <source>
        <dbReference type="ARBA" id="ARBA00023125"/>
    </source>
</evidence>
<dbReference type="Pfam" id="PF00589">
    <property type="entry name" value="Phage_integrase"/>
    <property type="match status" value="1"/>
</dbReference>
<evidence type="ECO:0000256" key="2">
    <source>
        <dbReference type="ARBA" id="ARBA00008857"/>
    </source>
</evidence>
<evidence type="ECO:0000256" key="3">
    <source>
        <dbReference type="ARBA" id="ARBA00022908"/>
    </source>
</evidence>
<feature type="domain" description="Tyr recombinase" evidence="7">
    <location>
        <begin position="123"/>
        <end position="296"/>
    </location>
</feature>
<evidence type="ECO:0000259" key="8">
    <source>
        <dbReference type="PROSITE" id="PS51900"/>
    </source>
</evidence>
<dbReference type="EMBL" id="OBDZ01000030">
    <property type="protein sequence ID" value="SNY42578.1"/>
    <property type="molecule type" value="Genomic_DNA"/>
</dbReference>
<evidence type="ECO:0000259" key="7">
    <source>
        <dbReference type="PROSITE" id="PS51898"/>
    </source>
</evidence>
<dbReference type="PROSITE" id="PS51898">
    <property type="entry name" value="TYR_RECOMBINASE"/>
    <property type="match status" value="1"/>
</dbReference>
<name>A0A285I3P0_9FIRM</name>
<dbReference type="InterPro" id="IPR010998">
    <property type="entry name" value="Integrase_recombinase_N"/>
</dbReference>
<dbReference type="InterPro" id="IPR002104">
    <property type="entry name" value="Integrase_catalytic"/>
</dbReference>
<dbReference type="Pfam" id="PF02899">
    <property type="entry name" value="Phage_int_SAM_1"/>
    <property type="match status" value="1"/>
</dbReference>
<dbReference type="PANTHER" id="PTHR30349:SF41">
    <property type="entry name" value="INTEGRASE_RECOMBINASE PROTEIN MJ0367-RELATED"/>
    <property type="match status" value="1"/>
</dbReference>
<gene>
    <name evidence="9" type="ORF">SAMN06265827_13033</name>
</gene>
<dbReference type="RefSeq" id="WP_097019128.1">
    <property type="nucleotide sequence ID" value="NZ_OBDZ01000030.1"/>
</dbReference>
<dbReference type="GO" id="GO:0003677">
    <property type="term" value="F:DNA binding"/>
    <property type="evidence" value="ECO:0007669"/>
    <property type="project" value="UniProtKB-UniRule"/>
</dbReference>
<organism evidence="9 10">
    <name type="scientific">Orenia metallireducens</name>
    <dbReference type="NCBI Taxonomy" id="1413210"/>
    <lineage>
        <taxon>Bacteria</taxon>
        <taxon>Bacillati</taxon>
        <taxon>Bacillota</taxon>
        <taxon>Clostridia</taxon>
        <taxon>Halanaerobiales</taxon>
        <taxon>Halobacteroidaceae</taxon>
        <taxon>Orenia</taxon>
    </lineage>
</organism>